<name>A0A414DGT2_9FIRM</name>
<dbReference type="Pfam" id="PF04991">
    <property type="entry name" value="LicD"/>
    <property type="match status" value="1"/>
</dbReference>
<dbReference type="EMBL" id="QSIS01000004">
    <property type="protein sequence ID" value="RHD09833.1"/>
    <property type="molecule type" value="Genomic_DNA"/>
</dbReference>
<dbReference type="RefSeq" id="WP_118148380.1">
    <property type="nucleotide sequence ID" value="NZ_QSIS01000004.1"/>
</dbReference>
<evidence type="ECO:0000313" key="2">
    <source>
        <dbReference type="EMBL" id="RHD09833.1"/>
    </source>
</evidence>
<dbReference type="InterPro" id="IPR052942">
    <property type="entry name" value="LPS_cholinephosphotransferase"/>
</dbReference>
<dbReference type="GO" id="GO:0009100">
    <property type="term" value="P:glycoprotein metabolic process"/>
    <property type="evidence" value="ECO:0007669"/>
    <property type="project" value="UniProtKB-ARBA"/>
</dbReference>
<feature type="domain" description="LicD/FKTN/FKRP nucleotidyltransferase" evidence="1">
    <location>
        <begin position="40"/>
        <end position="275"/>
    </location>
</feature>
<gene>
    <name evidence="2" type="ORF">DW811_04780</name>
</gene>
<accession>A0A414DGT2</accession>
<organism evidence="2 3">
    <name type="scientific">Lachnospira eligens</name>
    <dbReference type="NCBI Taxonomy" id="39485"/>
    <lineage>
        <taxon>Bacteria</taxon>
        <taxon>Bacillati</taxon>
        <taxon>Bacillota</taxon>
        <taxon>Clostridia</taxon>
        <taxon>Lachnospirales</taxon>
        <taxon>Lachnospiraceae</taxon>
        <taxon>Lachnospira</taxon>
    </lineage>
</organism>
<evidence type="ECO:0000259" key="1">
    <source>
        <dbReference type="Pfam" id="PF04991"/>
    </source>
</evidence>
<sequence length="327" mass="38502">MRFDDDFFKTETRDGFEVPPMMKRAWAAQMEVLKVVTDICDRNEIKYSAEFGTRLGAVRHKGMIPWDDDIDISLMRVDYNRLIKILPKELPYGFVVAGMYSDCERLQEAAFVLQSRVIADEELWDFNDYMKYFHGFPYQRVGIDIYPIDYISRDKEFAETQREIIQLGLMILRQWNELNRNGCLKQCIAEFGKLCNVDIALDSKTRNYIWKLIDKVCAMCYEEEADYAAYYDGWINNDNYRMHKECFKDVIKMPFENMMLNVSTGYDEILKVVYGGNYMIPVKGASNHDYPFYGHMEQELIKQIRNVGFKGTVDEFCEEVSSGRLRV</sequence>
<dbReference type="PANTHER" id="PTHR43404:SF2">
    <property type="entry name" value="LIPOPOLYSACCHARIDE CHOLINEPHOSPHOTRANSFERASE LICD"/>
    <property type="match status" value="1"/>
</dbReference>
<comment type="caution">
    <text evidence="2">The sequence shown here is derived from an EMBL/GenBank/DDBJ whole genome shotgun (WGS) entry which is preliminary data.</text>
</comment>
<proteinExistence type="predicted"/>
<dbReference type="InterPro" id="IPR007074">
    <property type="entry name" value="LicD/FKTN/FKRP_NTP_transf"/>
</dbReference>
<dbReference type="Proteomes" id="UP000284794">
    <property type="component" value="Unassembled WGS sequence"/>
</dbReference>
<protein>
    <submittedName>
        <fullName evidence="2">LicD family protein</fullName>
    </submittedName>
</protein>
<dbReference type="AlphaFoldDB" id="A0A414DGT2"/>
<evidence type="ECO:0000313" key="3">
    <source>
        <dbReference type="Proteomes" id="UP000284794"/>
    </source>
</evidence>
<dbReference type="PANTHER" id="PTHR43404">
    <property type="entry name" value="LIPOPOLYSACCHARIDE CHOLINEPHOSPHOTRANSFERASE LICD"/>
    <property type="match status" value="1"/>
</dbReference>
<reference evidence="2 3" key="1">
    <citation type="submission" date="2018-08" db="EMBL/GenBank/DDBJ databases">
        <title>A genome reference for cultivated species of the human gut microbiota.</title>
        <authorList>
            <person name="Zou Y."/>
            <person name="Xue W."/>
            <person name="Luo G."/>
        </authorList>
    </citation>
    <scope>NUCLEOTIDE SEQUENCE [LARGE SCALE GENOMIC DNA]</scope>
    <source>
        <strain evidence="2 3">AM32-2AC</strain>
    </source>
</reference>